<dbReference type="InterPro" id="IPR005105">
    <property type="entry name" value="GlnD_Uridyltrans_N"/>
</dbReference>
<evidence type="ECO:0000313" key="4">
    <source>
        <dbReference type="Proteomes" id="UP000240509"/>
    </source>
</evidence>
<proteinExistence type="predicted"/>
<dbReference type="OrthoDB" id="9810963at2"/>
<protein>
    <recommendedName>
        <fullName evidence="5">Signal transduction protein</fullName>
    </recommendedName>
</protein>
<name>A0A2T4U819_9BACI</name>
<dbReference type="EMBL" id="PZJJ01000006">
    <property type="protein sequence ID" value="PTL39540.1"/>
    <property type="molecule type" value="Genomic_DNA"/>
</dbReference>
<accession>A0A2T4U819</accession>
<dbReference type="RefSeq" id="WP_107584146.1">
    <property type="nucleotide sequence ID" value="NZ_PZJJ01000006.1"/>
</dbReference>
<sequence length="313" mass="36312">MITAEKNIKEDFLTVRELNERHDEVMRGVVKDAIVSMESGYGLLPARFSFLLMGSAGRREQSILSDQDHALLHDGTEEDTKYFLELGRRITAGLTENGYSLCEGRVMASEPRWCRTVDSMKEQVLDWVREGTWEGVRHALILFDARPLTGSGQGIREIKEALFQLLREDPETRERILSNTSFRMRRKNIFGQILTDQHGYFDFKETVLFPYVNSARTGAVLEGITAVSTLERMEELGYTFPSMQPAAPSFQDALAFRHKKCRTKKFYEEVHLVHAPSLDRGEKRKVKEWMNEGSRLMENIHSYYRHLERKRQQ</sequence>
<dbReference type="CDD" id="cd05401">
    <property type="entry name" value="NT_GlnE_GlnD_like"/>
    <property type="match status" value="1"/>
</dbReference>
<evidence type="ECO:0000259" key="1">
    <source>
        <dbReference type="Pfam" id="PF03445"/>
    </source>
</evidence>
<evidence type="ECO:0000313" key="3">
    <source>
        <dbReference type="EMBL" id="PTL39540.1"/>
    </source>
</evidence>
<dbReference type="Pfam" id="PF10335">
    <property type="entry name" value="DUF294_C"/>
    <property type="match status" value="1"/>
</dbReference>
<dbReference type="AlphaFoldDB" id="A0A2T4U819"/>
<dbReference type="Proteomes" id="UP000240509">
    <property type="component" value="Unassembled WGS sequence"/>
</dbReference>
<dbReference type="InterPro" id="IPR018821">
    <property type="entry name" value="DUF294_put_nucleoTrafse_sb-bd"/>
</dbReference>
<feature type="domain" description="DUF294" evidence="2">
    <location>
        <begin position="187"/>
        <end position="301"/>
    </location>
</feature>
<feature type="domain" description="Protein-PII uridylyltransferase N-terminal" evidence="1">
    <location>
        <begin position="14"/>
        <end position="132"/>
    </location>
</feature>
<keyword evidence="4" id="KW-1185">Reference proteome</keyword>
<organism evidence="3 4">
    <name type="scientific">Alkalicoccus saliphilus</name>
    <dbReference type="NCBI Taxonomy" id="200989"/>
    <lineage>
        <taxon>Bacteria</taxon>
        <taxon>Bacillati</taxon>
        <taxon>Bacillota</taxon>
        <taxon>Bacilli</taxon>
        <taxon>Bacillales</taxon>
        <taxon>Bacillaceae</taxon>
        <taxon>Alkalicoccus</taxon>
    </lineage>
</organism>
<reference evidence="3 4" key="1">
    <citation type="submission" date="2018-03" db="EMBL/GenBank/DDBJ databases">
        <title>Alkalicoccus saliphilus sp. nov., isolated from a mineral pool.</title>
        <authorList>
            <person name="Zhao B."/>
        </authorList>
    </citation>
    <scope>NUCLEOTIDE SEQUENCE [LARGE SCALE GENOMIC DNA]</scope>
    <source>
        <strain evidence="3 4">6AG</strain>
    </source>
</reference>
<comment type="caution">
    <text evidence="3">The sequence shown here is derived from an EMBL/GenBank/DDBJ whole genome shotgun (WGS) entry which is preliminary data.</text>
</comment>
<evidence type="ECO:0008006" key="5">
    <source>
        <dbReference type="Google" id="ProtNLM"/>
    </source>
</evidence>
<gene>
    <name evidence="3" type="ORF">C6Y45_05725</name>
</gene>
<evidence type="ECO:0000259" key="2">
    <source>
        <dbReference type="Pfam" id="PF10335"/>
    </source>
</evidence>
<dbReference type="Pfam" id="PF03445">
    <property type="entry name" value="DUF294"/>
    <property type="match status" value="1"/>
</dbReference>
<dbReference type="GO" id="GO:0008773">
    <property type="term" value="F:[protein-PII] uridylyltransferase activity"/>
    <property type="evidence" value="ECO:0007669"/>
    <property type="project" value="InterPro"/>
</dbReference>